<evidence type="ECO:0000256" key="1">
    <source>
        <dbReference type="SAM" id="MobiDB-lite"/>
    </source>
</evidence>
<keyword evidence="3" id="KW-1185">Reference proteome</keyword>
<evidence type="ECO:0000313" key="3">
    <source>
        <dbReference type="Proteomes" id="UP001530293"/>
    </source>
</evidence>
<protein>
    <recommendedName>
        <fullName evidence="4">EGF-like domain-containing protein</fullName>
    </recommendedName>
</protein>
<dbReference type="AlphaFoldDB" id="A0ABD3M4M7"/>
<feature type="compositionally biased region" description="Pro residues" evidence="1">
    <location>
        <begin position="240"/>
        <end position="274"/>
    </location>
</feature>
<sequence length="332" mass="34964">MLFSRGTTTATSLFAASSFFVSFPLPVKSYSSSSVGAADADADLVVNAAPHNKITTKKNIDEEEETEANADVGILVSSGSEQLLRGSLIGDRELTMYQMCRYEYVDCYYGNVRGNPTQTCHEACAAGGGKYSCCHDVTSCEGFTGKVCKDSKSCMGYQSCYYATIPTVVGGCGDETSDEYNCYKADIPFVFYACKANSSCEDVISVRGINTCCNSESECEEKDQATIDANCKLSNPAPVTPAPVPPAPTTPAPVNPTPTTPAPVIPTPRIPANPAPVTQAPVGKGRVGGGVRTGKAGKNKSPKPTKAPISAPTKKSNKKRPPVTKTSSIFNN</sequence>
<comment type="caution">
    <text evidence="2">The sequence shown here is derived from an EMBL/GenBank/DDBJ whole genome shotgun (WGS) entry which is preliminary data.</text>
</comment>
<gene>
    <name evidence="2" type="ORF">ACHAWU_003042</name>
</gene>
<dbReference type="EMBL" id="JALLBG020000215">
    <property type="protein sequence ID" value="KAL3758971.1"/>
    <property type="molecule type" value="Genomic_DNA"/>
</dbReference>
<organism evidence="2 3">
    <name type="scientific">Discostella pseudostelligera</name>
    <dbReference type="NCBI Taxonomy" id="259834"/>
    <lineage>
        <taxon>Eukaryota</taxon>
        <taxon>Sar</taxon>
        <taxon>Stramenopiles</taxon>
        <taxon>Ochrophyta</taxon>
        <taxon>Bacillariophyta</taxon>
        <taxon>Coscinodiscophyceae</taxon>
        <taxon>Thalassiosirophycidae</taxon>
        <taxon>Stephanodiscales</taxon>
        <taxon>Stephanodiscaceae</taxon>
        <taxon>Discostella</taxon>
    </lineage>
</organism>
<proteinExistence type="predicted"/>
<reference evidence="2 3" key="1">
    <citation type="submission" date="2024-10" db="EMBL/GenBank/DDBJ databases">
        <title>Updated reference genomes for cyclostephanoid diatoms.</title>
        <authorList>
            <person name="Roberts W.R."/>
            <person name="Alverson A.J."/>
        </authorList>
    </citation>
    <scope>NUCLEOTIDE SEQUENCE [LARGE SCALE GENOMIC DNA]</scope>
    <source>
        <strain evidence="2 3">AJA232-27</strain>
    </source>
</reference>
<evidence type="ECO:0000313" key="2">
    <source>
        <dbReference type="EMBL" id="KAL3758971.1"/>
    </source>
</evidence>
<dbReference type="Proteomes" id="UP001530293">
    <property type="component" value="Unassembled WGS sequence"/>
</dbReference>
<evidence type="ECO:0008006" key="4">
    <source>
        <dbReference type="Google" id="ProtNLM"/>
    </source>
</evidence>
<name>A0ABD3M4M7_9STRA</name>
<accession>A0ABD3M4M7</accession>
<feature type="region of interest" description="Disordered" evidence="1">
    <location>
        <begin position="240"/>
        <end position="332"/>
    </location>
</feature>